<dbReference type="AlphaFoldDB" id="A0A1Y6CS35"/>
<dbReference type="RefSeq" id="WP_085127558.1">
    <property type="nucleotide sequence ID" value="NZ_FWZX01000083.1"/>
</dbReference>
<protein>
    <submittedName>
        <fullName evidence="4">Uncharacterized protein</fullName>
    </submittedName>
</protein>
<evidence type="ECO:0000313" key="5">
    <source>
        <dbReference type="Proteomes" id="UP000192917"/>
    </source>
</evidence>
<feature type="region of interest" description="Disordered" evidence="1">
    <location>
        <begin position="186"/>
        <end position="236"/>
    </location>
</feature>
<name>A0A1Y6CS35_9PROT</name>
<evidence type="ECO:0000313" key="4">
    <source>
        <dbReference type="EMBL" id="SMF86205.1"/>
    </source>
</evidence>
<dbReference type="STRING" id="560819.SAMN05428998_1832"/>
<sequence>MSERLDAVKTKIRALRARTVARGCTEAEAATAMEMAARLMRDHGLDEADLEMAQVECQRPATAKAHARDRLAAVVAYCTNCAGLKTIRWGGARCFFVGPAPLAEIAAYTRDLCEAAIDRELRAFQRTPAYTRKRSQKTRGEASRAFVEGMVSVLALRLRDAFRGQRNEAIAARSGAWLDRLEPDAASVGKAKPTRDPRAADQGAAAARRVELSAGVGADRRDGALDGPRRLIGGPA</sequence>
<evidence type="ECO:0000259" key="3">
    <source>
        <dbReference type="Pfam" id="PF23771"/>
    </source>
</evidence>
<feature type="domain" description="DUF2786" evidence="2">
    <location>
        <begin position="8"/>
        <end position="47"/>
    </location>
</feature>
<reference evidence="4 5" key="1">
    <citation type="submission" date="2017-04" db="EMBL/GenBank/DDBJ databases">
        <authorList>
            <person name="Afonso C.L."/>
            <person name="Miller P.J."/>
            <person name="Scott M.A."/>
            <person name="Spackman E."/>
            <person name="Goraichik I."/>
            <person name="Dimitrov K.M."/>
            <person name="Suarez D.L."/>
            <person name="Swayne D.E."/>
        </authorList>
    </citation>
    <scope>NUCLEOTIDE SEQUENCE [LARGE SCALE GENOMIC DNA]</scope>
    <source>
        <strain evidence="4 5">USBA 355</strain>
    </source>
</reference>
<evidence type="ECO:0000256" key="1">
    <source>
        <dbReference type="SAM" id="MobiDB-lite"/>
    </source>
</evidence>
<dbReference type="Pfam" id="PF10979">
    <property type="entry name" value="DUF2786"/>
    <property type="match status" value="1"/>
</dbReference>
<dbReference type="InterPro" id="IPR055592">
    <property type="entry name" value="DUF7168"/>
</dbReference>
<feature type="domain" description="DUF7168" evidence="3">
    <location>
        <begin position="48"/>
        <end position="178"/>
    </location>
</feature>
<dbReference type="Pfam" id="PF23771">
    <property type="entry name" value="DUF7168"/>
    <property type="match status" value="1"/>
</dbReference>
<gene>
    <name evidence="4" type="ORF">SAMN05428998_1832</name>
</gene>
<dbReference type="EMBL" id="FWZX01000083">
    <property type="protein sequence ID" value="SMF86205.1"/>
    <property type="molecule type" value="Genomic_DNA"/>
</dbReference>
<accession>A0A1Y6CS35</accession>
<evidence type="ECO:0000259" key="2">
    <source>
        <dbReference type="Pfam" id="PF10979"/>
    </source>
</evidence>
<organism evidence="4 5">
    <name type="scientific">Tistlia consotensis USBA 355</name>
    <dbReference type="NCBI Taxonomy" id="560819"/>
    <lineage>
        <taxon>Bacteria</taxon>
        <taxon>Pseudomonadati</taxon>
        <taxon>Pseudomonadota</taxon>
        <taxon>Alphaproteobacteria</taxon>
        <taxon>Rhodospirillales</taxon>
        <taxon>Rhodovibrionaceae</taxon>
        <taxon>Tistlia</taxon>
    </lineage>
</organism>
<feature type="compositionally biased region" description="Basic and acidic residues" evidence="1">
    <location>
        <begin position="218"/>
        <end position="229"/>
    </location>
</feature>
<dbReference type="InterPro" id="IPR024498">
    <property type="entry name" value="DUF2786"/>
</dbReference>
<keyword evidence="5" id="KW-1185">Reference proteome</keyword>
<proteinExistence type="predicted"/>
<dbReference type="Proteomes" id="UP000192917">
    <property type="component" value="Unassembled WGS sequence"/>
</dbReference>